<dbReference type="WBParaSite" id="Csp11.Scaffold608.g5787.t1">
    <property type="protein sequence ID" value="Csp11.Scaffold608.g5787.t1"/>
    <property type="gene ID" value="Csp11.Scaffold608.g5787"/>
</dbReference>
<dbReference type="GO" id="GO:0051260">
    <property type="term" value="P:protein homooligomerization"/>
    <property type="evidence" value="ECO:0007669"/>
    <property type="project" value="InterPro"/>
</dbReference>
<dbReference type="AlphaFoldDB" id="A0A1I7TGS9"/>
<sequence>MSSGNQIVKLNIGGAQFHALKSTLIKRSGFFKTLSETGAPVARDEFGAIFIDRSPEHFDLILNFMRDGDVELPDSEKEIKEIQKEADFYQLPSLIKLCEEKIPFKKFRHIKSDFELLDALAAYSKVFIVIPGILPN</sequence>
<dbReference type="PANTHER" id="PTHR11145:SF19">
    <property type="entry name" value="BTB DOMAIN-CONTAINING PROTEIN-RELATED"/>
    <property type="match status" value="1"/>
</dbReference>
<dbReference type="PANTHER" id="PTHR11145">
    <property type="entry name" value="BTB/POZ DOMAIN-CONTAINING ADAPTER FOR CUL3-MEDIATED RHOA DEGRADATION PROTEIN FAMILY MEMBER"/>
    <property type="match status" value="1"/>
</dbReference>
<dbReference type="InterPro" id="IPR000210">
    <property type="entry name" value="BTB/POZ_dom"/>
</dbReference>
<dbReference type="CDD" id="cd18316">
    <property type="entry name" value="BTB_POZ_KCTD-like"/>
    <property type="match status" value="1"/>
</dbReference>
<dbReference type="InterPro" id="IPR011333">
    <property type="entry name" value="SKP1/BTB/POZ_sf"/>
</dbReference>
<dbReference type="Proteomes" id="UP000095282">
    <property type="component" value="Unplaced"/>
</dbReference>
<dbReference type="SUPFAM" id="SSF54695">
    <property type="entry name" value="POZ domain"/>
    <property type="match status" value="1"/>
</dbReference>
<dbReference type="Gene3D" id="3.30.710.10">
    <property type="entry name" value="Potassium Channel Kv1.1, Chain A"/>
    <property type="match status" value="1"/>
</dbReference>
<dbReference type="eggNOG" id="KOG2716">
    <property type="taxonomic scope" value="Eukaryota"/>
</dbReference>
<protein>
    <submittedName>
        <fullName evidence="3">BTB domain-containing protein</fullName>
    </submittedName>
</protein>
<evidence type="ECO:0000259" key="1">
    <source>
        <dbReference type="PROSITE" id="PS50097"/>
    </source>
</evidence>
<proteinExistence type="predicted"/>
<dbReference type="PROSITE" id="PS50097">
    <property type="entry name" value="BTB"/>
    <property type="match status" value="1"/>
</dbReference>
<evidence type="ECO:0000313" key="3">
    <source>
        <dbReference type="WBParaSite" id="Csp11.Scaffold608.g5787.t1"/>
    </source>
</evidence>
<feature type="domain" description="BTB" evidence="1">
    <location>
        <begin position="6"/>
        <end position="74"/>
    </location>
</feature>
<name>A0A1I7TGS9_9PELO</name>
<dbReference type="SMART" id="SM00225">
    <property type="entry name" value="BTB"/>
    <property type="match status" value="1"/>
</dbReference>
<dbReference type="InterPro" id="IPR045068">
    <property type="entry name" value="BACURD1-3"/>
</dbReference>
<organism evidence="2 3">
    <name type="scientific">Caenorhabditis tropicalis</name>
    <dbReference type="NCBI Taxonomy" id="1561998"/>
    <lineage>
        <taxon>Eukaryota</taxon>
        <taxon>Metazoa</taxon>
        <taxon>Ecdysozoa</taxon>
        <taxon>Nematoda</taxon>
        <taxon>Chromadorea</taxon>
        <taxon>Rhabditida</taxon>
        <taxon>Rhabditina</taxon>
        <taxon>Rhabditomorpha</taxon>
        <taxon>Rhabditoidea</taxon>
        <taxon>Rhabditidae</taxon>
        <taxon>Peloderinae</taxon>
        <taxon>Caenorhabditis</taxon>
    </lineage>
</organism>
<dbReference type="STRING" id="1561998.A0A1I7TGS9"/>
<evidence type="ECO:0000313" key="2">
    <source>
        <dbReference type="Proteomes" id="UP000095282"/>
    </source>
</evidence>
<accession>A0A1I7TGS9</accession>
<keyword evidence="2" id="KW-1185">Reference proteome</keyword>
<reference evidence="3" key="1">
    <citation type="submission" date="2016-11" db="UniProtKB">
        <authorList>
            <consortium name="WormBaseParasite"/>
        </authorList>
    </citation>
    <scope>IDENTIFICATION</scope>
</reference>
<dbReference type="Pfam" id="PF02214">
    <property type="entry name" value="BTB_2"/>
    <property type="match status" value="1"/>
</dbReference>
<dbReference type="InterPro" id="IPR003131">
    <property type="entry name" value="T1-type_BTB"/>
</dbReference>